<evidence type="ECO:0000313" key="3">
    <source>
        <dbReference type="Proteomes" id="UP000001011"/>
    </source>
</evidence>
<dbReference type="AlphaFoldDB" id="Q666T5"/>
<reference evidence="2 3" key="1">
    <citation type="journal article" date="2004" name="Proc. Natl. Acad. Sci. U.S.A.">
        <title>Insights into the evolution of Yersinia pestis through whole-genome comparison with Yersinia pseudotuberculosis.</title>
        <authorList>
            <person name="Chain P.S.G."/>
            <person name="Carniel E."/>
            <person name="Larimer F.W."/>
            <person name="Lamerdin J."/>
            <person name="Stoutland P.O."/>
            <person name="Regala W.M."/>
            <person name="Georgescu A.M."/>
            <person name="Vergez L.M."/>
            <person name="Land M.L."/>
            <person name="Motin V.L."/>
            <person name="Brubaker R.R."/>
            <person name="Fowler J."/>
            <person name="Hinnebusch J."/>
            <person name="Marceau M."/>
            <person name="Medigue C."/>
            <person name="Simonet M."/>
            <person name="Chenal-Francisque V."/>
            <person name="Souza B."/>
            <person name="Dacheux D."/>
            <person name="Elliott J.M."/>
            <person name="Derbise A."/>
            <person name="Hauser L.J."/>
            <person name="Garcia E."/>
        </authorList>
    </citation>
    <scope>NUCLEOTIDE SEQUENCE [LARGE SCALE GENOMIC DNA]</scope>
    <source>
        <strain evidence="3">IP32953</strain>
    </source>
</reference>
<dbReference type="Proteomes" id="UP000001011">
    <property type="component" value="Chromosome"/>
</dbReference>
<feature type="region of interest" description="Disordered" evidence="1">
    <location>
        <begin position="361"/>
        <end position="411"/>
    </location>
</feature>
<dbReference type="KEGG" id="ypo:BZ17_3450"/>
<gene>
    <name evidence="2" type="ordered locus">YPTB3161</name>
</gene>
<dbReference type="EMBL" id="BX936398">
    <property type="protein sequence ID" value="CAH22399.1"/>
    <property type="molecule type" value="Genomic_DNA"/>
</dbReference>
<dbReference type="SUPFAM" id="SSF69349">
    <property type="entry name" value="Phage fibre proteins"/>
    <property type="match status" value="1"/>
</dbReference>
<evidence type="ECO:0000256" key="1">
    <source>
        <dbReference type="SAM" id="MobiDB-lite"/>
    </source>
</evidence>
<name>Q666T5_YERPS</name>
<proteinExistence type="predicted"/>
<feature type="compositionally biased region" description="Basic and acidic residues" evidence="1">
    <location>
        <begin position="380"/>
        <end position="404"/>
    </location>
</feature>
<organism evidence="2 3">
    <name type="scientific">Yersinia pseudotuberculosis serotype I (strain IP32953)</name>
    <dbReference type="NCBI Taxonomy" id="273123"/>
    <lineage>
        <taxon>Bacteria</taxon>
        <taxon>Pseudomonadati</taxon>
        <taxon>Pseudomonadota</taxon>
        <taxon>Gammaproteobacteria</taxon>
        <taxon>Enterobacterales</taxon>
        <taxon>Yersiniaceae</taxon>
        <taxon>Yersinia</taxon>
    </lineage>
</organism>
<dbReference type="KEGG" id="yps:YPTB3161"/>
<dbReference type="PATRIC" id="fig|273123.14.peg.3623"/>
<dbReference type="RefSeq" id="WP_011192953.1">
    <property type="nucleotide sequence ID" value="NC_006155.1"/>
</dbReference>
<accession>Q666T5</accession>
<protein>
    <submittedName>
        <fullName evidence="2">Hypothetical bacteriophage protein</fullName>
    </submittedName>
</protein>
<dbReference type="SUPFAM" id="SSF69255">
    <property type="entry name" value="gp5 N-terminal domain-like"/>
    <property type="match status" value="1"/>
</dbReference>
<feature type="compositionally biased region" description="Polar residues" evidence="1">
    <location>
        <begin position="362"/>
        <end position="374"/>
    </location>
</feature>
<evidence type="ECO:0000313" key="2">
    <source>
        <dbReference type="EMBL" id="CAH22399.1"/>
    </source>
</evidence>
<sequence>MKSVVTLRVGDDVIAANKLNLSLSLNGCGMGFVTAITDRDCTGELVRLDLGYNTSIYRWLTGFVERSAPAENGAQRLMVRELVGVFERSCPCSLQHPTLRDVTEAIGAATNMRFVLPAGTAYTDTPIPHFQHNGSGYLLLKDLGRAFSIPDYCWYQLPDGTVYVGSYADSRFALTPVDIPPEFAQGGSSGNSLELPLIPAIRPGVIVNGRRITRVDVSHDTMTLIWTPLDSQGQPAQKTAEQRQIDKIYPELGAGLHLPRRARVMSPTDTAELGDPSDPFRPRYAVNVQLLDENGNAAAGAQEYNAVPLPIPMAGGEGGMFQFPPEGTLVEIGFADGRPDKPMIRQTLSEGLSLPAVKPGEQLQQQRAGVSQRVTVDGSWQRDTDQAIEETSSRRSVTSDEENRTTTTRSTTIKANDSTTVLGTKTLMAGQVVQLAEGDYSIGTSANMLTKVGKDRTDDVGQSQNITVGHNQNVMVGQDQTTDIGGALTEKIAGIRRSVAAAQELIAPSVRLGTDEVNVLTLLTDTLDVIQTLAQQTASHTHTNTGGPLNAGDFTATANRASSLAVKYGPFIA</sequence>